<dbReference type="EMBL" id="BMXF01000003">
    <property type="protein sequence ID" value="GHB75574.1"/>
    <property type="molecule type" value="Genomic_DNA"/>
</dbReference>
<sequence length="90" mass="9626">MHNPKVKLAGLNEAQLVKELKPSLSKLARSPLSLRENDVIVFAGGTNIVNMRRNGYLESLLLAANPGGKAANTCTIGRKRCLTPSPKICG</sequence>
<evidence type="ECO:0000313" key="2">
    <source>
        <dbReference type="Proteomes" id="UP000598271"/>
    </source>
</evidence>
<name>A0A8J3GB69_9BACT</name>
<organism evidence="1 2">
    <name type="scientific">Persicitalea jodogahamensis</name>
    <dbReference type="NCBI Taxonomy" id="402147"/>
    <lineage>
        <taxon>Bacteria</taxon>
        <taxon>Pseudomonadati</taxon>
        <taxon>Bacteroidota</taxon>
        <taxon>Cytophagia</taxon>
        <taxon>Cytophagales</taxon>
        <taxon>Spirosomataceae</taxon>
        <taxon>Persicitalea</taxon>
    </lineage>
</organism>
<gene>
    <name evidence="1" type="ORF">GCM10007390_31660</name>
</gene>
<proteinExistence type="predicted"/>
<evidence type="ECO:0000313" key="1">
    <source>
        <dbReference type="EMBL" id="GHB75574.1"/>
    </source>
</evidence>
<protein>
    <submittedName>
        <fullName evidence="1">Uncharacterized protein</fullName>
    </submittedName>
</protein>
<dbReference type="AlphaFoldDB" id="A0A8J3GB69"/>
<reference evidence="1 2" key="1">
    <citation type="journal article" date="2014" name="Int. J. Syst. Evol. Microbiol.">
        <title>Complete genome sequence of Corynebacterium casei LMG S-19264T (=DSM 44701T), isolated from a smear-ripened cheese.</title>
        <authorList>
            <consortium name="US DOE Joint Genome Institute (JGI-PGF)"/>
            <person name="Walter F."/>
            <person name="Albersmeier A."/>
            <person name="Kalinowski J."/>
            <person name="Ruckert C."/>
        </authorList>
    </citation>
    <scope>NUCLEOTIDE SEQUENCE [LARGE SCALE GENOMIC DNA]</scope>
    <source>
        <strain evidence="1 2">KCTC 12866</strain>
    </source>
</reference>
<keyword evidence="2" id="KW-1185">Reference proteome</keyword>
<accession>A0A8J3GB69</accession>
<comment type="caution">
    <text evidence="1">The sequence shown here is derived from an EMBL/GenBank/DDBJ whole genome shotgun (WGS) entry which is preliminary data.</text>
</comment>
<dbReference type="Proteomes" id="UP000598271">
    <property type="component" value="Unassembled WGS sequence"/>
</dbReference>